<dbReference type="InterPro" id="IPR018484">
    <property type="entry name" value="FGGY_N"/>
</dbReference>
<organism evidence="8 9">
    <name type="scientific">Spiribacter salilacus</name>
    <dbReference type="NCBI Taxonomy" id="2664894"/>
    <lineage>
        <taxon>Bacteria</taxon>
        <taxon>Pseudomonadati</taxon>
        <taxon>Pseudomonadota</taxon>
        <taxon>Gammaproteobacteria</taxon>
        <taxon>Chromatiales</taxon>
        <taxon>Ectothiorhodospiraceae</taxon>
        <taxon>Spiribacter</taxon>
    </lineage>
</organism>
<dbReference type="PANTHER" id="PTHR10196">
    <property type="entry name" value="SUGAR KINASE"/>
    <property type="match status" value="1"/>
</dbReference>
<name>A0A6N7QME4_9GAMM</name>
<sequence length="477" mass="50822">MRLVAVDQGTTSTRSLVVDASGHAQIAASVTHKQYYPHNGWVEHDPDELLKAIKTCLSAAGQVDAIGLANQGESCLAWDARNKRPICPVIVWQDNRTASEIEKLKAEGAESLVQSISGLPLDSYFSASKLGWIIREIPAARQLAASGHLRLGTTDAYFRDVLTDQFATDPSTASRTALLNLETGQWDESLCQLFEVPINCLPEIQPTTGELGICDLSGQSTPLAASVVDQQAALYGHGCRAAGDGKITFGTGAFALMLTGEKPQLPPNSGLLPTIAWQHHDAAPVYALEGGVYTASAVISWLERIGVIEDLAALSQFAGESPMRRGTVFVPALAGLACPYWRRDVRGSWLGLTLDTSRDDLIRVALEGVACRSAQVLSAISQSGVALNQLGMDGGLAANTWFQQLMADVTQQTIKVPNLAELTAAGVLALIADAMNTPLTITQKTHQVSPKQDQSDLIGILEQAIALTSQWPTSSTS</sequence>
<dbReference type="AlphaFoldDB" id="A0A6N7QME4"/>
<comment type="caution">
    <text evidence="8">The sequence shown here is derived from an EMBL/GenBank/DDBJ whole genome shotgun (WGS) entry which is preliminary data.</text>
</comment>
<keyword evidence="5" id="KW-0067">ATP-binding</keyword>
<evidence type="ECO:0000256" key="5">
    <source>
        <dbReference type="ARBA" id="ARBA00022840"/>
    </source>
</evidence>
<dbReference type="GO" id="GO:0019563">
    <property type="term" value="P:glycerol catabolic process"/>
    <property type="evidence" value="ECO:0007669"/>
    <property type="project" value="TreeGrafter"/>
</dbReference>
<protein>
    <submittedName>
        <fullName evidence="8">Glycerol kinase</fullName>
    </submittedName>
</protein>
<comment type="similarity">
    <text evidence="1">Belongs to the FGGY kinase family.</text>
</comment>
<dbReference type="GO" id="GO:0005524">
    <property type="term" value="F:ATP binding"/>
    <property type="evidence" value="ECO:0007669"/>
    <property type="project" value="UniProtKB-KW"/>
</dbReference>
<dbReference type="RefSeq" id="WP_153718718.1">
    <property type="nucleotide sequence ID" value="NZ_WJPP01000001.1"/>
</dbReference>
<evidence type="ECO:0000256" key="4">
    <source>
        <dbReference type="ARBA" id="ARBA00022777"/>
    </source>
</evidence>
<dbReference type="SUPFAM" id="SSF53067">
    <property type="entry name" value="Actin-like ATPase domain"/>
    <property type="match status" value="2"/>
</dbReference>
<dbReference type="PANTHER" id="PTHR10196:SF69">
    <property type="entry name" value="GLYCEROL KINASE"/>
    <property type="match status" value="1"/>
</dbReference>
<keyword evidence="3" id="KW-0547">Nucleotide-binding</keyword>
<dbReference type="GO" id="GO:0005829">
    <property type="term" value="C:cytosol"/>
    <property type="evidence" value="ECO:0007669"/>
    <property type="project" value="TreeGrafter"/>
</dbReference>
<dbReference type="InterPro" id="IPR018485">
    <property type="entry name" value="FGGY_C"/>
</dbReference>
<keyword evidence="2" id="KW-0808">Transferase</keyword>
<evidence type="ECO:0000259" key="6">
    <source>
        <dbReference type="Pfam" id="PF00370"/>
    </source>
</evidence>
<dbReference type="Gene3D" id="3.30.420.40">
    <property type="match status" value="2"/>
</dbReference>
<dbReference type="InterPro" id="IPR043129">
    <property type="entry name" value="ATPase_NBD"/>
</dbReference>
<feature type="domain" description="Carbohydrate kinase FGGY N-terminal" evidence="6">
    <location>
        <begin position="4"/>
        <end position="235"/>
    </location>
</feature>
<keyword evidence="9" id="KW-1185">Reference proteome</keyword>
<evidence type="ECO:0000256" key="2">
    <source>
        <dbReference type="ARBA" id="ARBA00022679"/>
    </source>
</evidence>
<evidence type="ECO:0000259" key="7">
    <source>
        <dbReference type="Pfam" id="PF02782"/>
    </source>
</evidence>
<proteinExistence type="inferred from homology"/>
<feature type="domain" description="Carbohydrate kinase FGGY C-terminal" evidence="7">
    <location>
        <begin position="246"/>
        <end position="432"/>
    </location>
</feature>
<evidence type="ECO:0000256" key="1">
    <source>
        <dbReference type="ARBA" id="ARBA00009156"/>
    </source>
</evidence>
<dbReference type="InterPro" id="IPR000577">
    <property type="entry name" value="Carb_kinase_FGGY"/>
</dbReference>
<evidence type="ECO:0000313" key="9">
    <source>
        <dbReference type="Proteomes" id="UP000433788"/>
    </source>
</evidence>
<dbReference type="Proteomes" id="UP000433788">
    <property type="component" value="Unassembled WGS sequence"/>
</dbReference>
<dbReference type="Pfam" id="PF00370">
    <property type="entry name" value="FGGY_N"/>
    <property type="match status" value="1"/>
</dbReference>
<reference evidence="8 9" key="1">
    <citation type="submission" date="2019-11" db="EMBL/GenBank/DDBJ databases">
        <authorList>
            <person name="Zhang X.Y."/>
        </authorList>
    </citation>
    <scope>NUCLEOTIDE SEQUENCE [LARGE SCALE GENOMIC DNA]</scope>
    <source>
        <strain evidence="8 9">C176</strain>
    </source>
</reference>
<keyword evidence="4 8" id="KW-0418">Kinase</keyword>
<dbReference type="EMBL" id="WJPP01000001">
    <property type="protein sequence ID" value="MRH77685.1"/>
    <property type="molecule type" value="Genomic_DNA"/>
</dbReference>
<dbReference type="GO" id="GO:0004370">
    <property type="term" value="F:glycerol kinase activity"/>
    <property type="evidence" value="ECO:0007669"/>
    <property type="project" value="TreeGrafter"/>
</dbReference>
<evidence type="ECO:0000313" key="8">
    <source>
        <dbReference type="EMBL" id="MRH77685.1"/>
    </source>
</evidence>
<evidence type="ECO:0000256" key="3">
    <source>
        <dbReference type="ARBA" id="ARBA00022741"/>
    </source>
</evidence>
<dbReference type="Pfam" id="PF02782">
    <property type="entry name" value="FGGY_C"/>
    <property type="match status" value="1"/>
</dbReference>
<gene>
    <name evidence="8" type="ORF">GH984_03100</name>
</gene>
<dbReference type="PIRSF" id="PIRSF000538">
    <property type="entry name" value="GlpK"/>
    <property type="match status" value="1"/>
</dbReference>
<accession>A0A6N7QME4</accession>